<sequence>MHMNGGSGDTSYANNSLLQQKVMCLTKSIREEAIGCLFRTTLPERLAVADLGCSSGPNALFLASEFIKAVEKLCRRQKHQSPEYQIFLNDLPSNDFNTIFMSLHSFKNQLSHEMLTTHLPPCFITAVPGSFYGRLFPSKSLHFVHSSYSLQWLSQVPEGIENNKGNIYMGTRSPSNVMKAYYHQFQKDFSLFLKCRAEEVVEGGRMVLTLLGRRSQDPSSKECCYIWELLAEVLNQMVLEGIIREEEVNSFNIPNYTPSPTELKWLVRKEGSFSMNGVQVSEVSWGAACGCEQSDDNYKESAYRMAKCMRAVAQTLLVNHFGDSIIEHVFMRYQQVLAHRMSLEKPHFINLTLSLTRNTN</sequence>
<dbReference type="OrthoDB" id="1872732at2759"/>
<reference evidence="5" key="1">
    <citation type="submission" date="2020-09" db="EMBL/GenBank/DDBJ databases">
        <title>Genome-Enabled Discovery of Anthraquinone Biosynthesis in Senna tora.</title>
        <authorList>
            <person name="Kang S.-H."/>
            <person name="Pandey R.P."/>
            <person name="Lee C.-M."/>
            <person name="Sim J.-S."/>
            <person name="Jeong J.-T."/>
            <person name="Choi B.-S."/>
            <person name="Jung M."/>
            <person name="Ginzburg D."/>
            <person name="Zhao K."/>
            <person name="Won S.Y."/>
            <person name="Oh T.-J."/>
            <person name="Yu Y."/>
            <person name="Kim N.-H."/>
            <person name="Lee O.R."/>
            <person name="Lee T.-H."/>
            <person name="Bashyal P."/>
            <person name="Kim T.-S."/>
            <person name="Lee W.-H."/>
            <person name="Kawkins C."/>
            <person name="Kim C.-K."/>
            <person name="Kim J.S."/>
            <person name="Ahn B.O."/>
            <person name="Rhee S.Y."/>
            <person name="Sohng J.K."/>
        </authorList>
    </citation>
    <scope>NUCLEOTIDE SEQUENCE</scope>
    <source>
        <tissue evidence="5">Leaf</tissue>
    </source>
</reference>
<name>A0A834WN23_9FABA</name>
<accession>A0A834WN23</accession>
<keyword evidence="1 5" id="KW-0489">Methyltransferase</keyword>
<dbReference type="Pfam" id="PF03492">
    <property type="entry name" value="Methyltransf_7"/>
    <property type="match status" value="1"/>
</dbReference>
<dbReference type="Gene3D" id="3.40.50.150">
    <property type="entry name" value="Vaccinia Virus protein VP39"/>
    <property type="match status" value="1"/>
</dbReference>
<dbReference type="SUPFAM" id="SSF53335">
    <property type="entry name" value="S-adenosyl-L-methionine-dependent methyltransferases"/>
    <property type="match status" value="1"/>
</dbReference>
<evidence type="ECO:0000313" key="6">
    <source>
        <dbReference type="Proteomes" id="UP000634136"/>
    </source>
</evidence>
<dbReference type="GO" id="GO:0046872">
    <property type="term" value="F:metal ion binding"/>
    <property type="evidence" value="ECO:0007669"/>
    <property type="project" value="UniProtKB-KW"/>
</dbReference>
<gene>
    <name evidence="5" type="ORF">G2W53_020056</name>
</gene>
<evidence type="ECO:0000256" key="3">
    <source>
        <dbReference type="ARBA" id="ARBA00022723"/>
    </source>
</evidence>
<keyword evidence="6" id="KW-1185">Reference proteome</keyword>
<keyword evidence="2 5" id="KW-0808">Transferase</keyword>
<dbReference type="InterPro" id="IPR029063">
    <property type="entry name" value="SAM-dependent_MTases_sf"/>
</dbReference>
<dbReference type="InterPro" id="IPR042086">
    <property type="entry name" value="MeTrfase_capping"/>
</dbReference>
<dbReference type="EMBL" id="JAAIUW010000006">
    <property type="protein sequence ID" value="KAF7828892.1"/>
    <property type="molecule type" value="Genomic_DNA"/>
</dbReference>
<evidence type="ECO:0000256" key="2">
    <source>
        <dbReference type="ARBA" id="ARBA00022679"/>
    </source>
</evidence>
<keyword evidence="4" id="KW-0460">Magnesium</keyword>
<dbReference type="GO" id="GO:0008168">
    <property type="term" value="F:methyltransferase activity"/>
    <property type="evidence" value="ECO:0007669"/>
    <property type="project" value="UniProtKB-KW"/>
</dbReference>
<proteinExistence type="predicted"/>
<dbReference type="InterPro" id="IPR005299">
    <property type="entry name" value="MeTrfase_7"/>
</dbReference>
<dbReference type="GO" id="GO:0032259">
    <property type="term" value="P:methylation"/>
    <property type="evidence" value="ECO:0007669"/>
    <property type="project" value="UniProtKB-KW"/>
</dbReference>
<evidence type="ECO:0000256" key="4">
    <source>
        <dbReference type="ARBA" id="ARBA00022842"/>
    </source>
</evidence>
<dbReference type="PANTHER" id="PTHR31009">
    <property type="entry name" value="S-ADENOSYL-L-METHIONINE:CARBOXYL METHYLTRANSFERASE FAMILY PROTEIN"/>
    <property type="match status" value="1"/>
</dbReference>
<evidence type="ECO:0000256" key="1">
    <source>
        <dbReference type="ARBA" id="ARBA00022603"/>
    </source>
</evidence>
<dbReference type="Gene3D" id="1.10.1200.270">
    <property type="entry name" value="Methyltransferase, alpha-helical capping domain"/>
    <property type="match status" value="1"/>
</dbReference>
<comment type="caution">
    <text evidence="5">The sequence shown here is derived from an EMBL/GenBank/DDBJ whole genome shotgun (WGS) entry which is preliminary data.</text>
</comment>
<evidence type="ECO:0000313" key="5">
    <source>
        <dbReference type="EMBL" id="KAF7828892.1"/>
    </source>
</evidence>
<dbReference type="Proteomes" id="UP000634136">
    <property type="component" value="Unassembled WGS sequence"/>
</dbReference>
<dbReference type="AlphaFoldDB" id="A0A834WN23"/>
<keyword evidence="3" id="KW-0479">Metal-binding</keyword>
<organism evidence="5 6">
    <name type="scientific">Senna tora</name>
    <dbReference type="NCBI Taxonomy" id="362788"/>
    <lineage>
        <taxon>Eukaryota</taxon>
        <taxon>Viridiplantae</taxon>
        <taxon>Streptophyta</taxon>
        <taxon>Embryophyta</taxon>
        <taxon>Tracheophyta</taxon>
        <taxon>Spermatophyta</taxon>
        <taxon>Magnoliopsida</taxon>
        <taxon>eudicotyledons</taxon>
        <taxon>Gunneridae</taxon>
        <taxon>Pentapetalae</taxon>
        <taxon>rosids</taxon>
        <taxon>fabids</taxon>
        <taxon>Fabales</taxon>
        <taxon>Fabaceae</taxon>
        <taxon>Caesalpinioideae</taxon>
        <taxon>Cassia clade</taxon>
        <taxon>Senna</taxon>
    </lineage>
</organism>
<protein>
    <submittedName>
        <fullName evidence="5">Salicylate carboxymethyltransferase-like</fullName>
    </submittedName>
</protein>